<dbReference type="Proteomes" id="UP000058074">
    <property type="component" value="Chromosome"/>
</dbReference>
<keyword evidence="4" id="KW-0410">Iron transport</keyword>
<evidence type="ECO:0000256" key="11">
    <source>
        <dbReference type="PROSITE-ProRule" id="PRU01360"/>
    </source>
</evidence>
<evidence type="ECO:0000256" key="1">
    <source>
        <dbReference type="ARBA" id="ARBA00004571"/>
    </source>
</evidence>
<keyword evidence="8 12" id="KW-0798">TonB box</keyword>
<dbReference type="Pfam" id="PF07715">
    <property type="entry name" value="Plug"/>
    <property type="match status" value="1"/>
</dbReference>
<keyword evidence="10 11" id="KW-0998">Cell outer membrane</keyword>
<comment type="similarity">
    <text evidence="11 12">Belongs to the TonB-dependent receptor family.</text>
</comment>
<evidence type="ECO:0000256" key="10">
    <source>
        <dbReference type="ARBA" id="ARBA00023237"/>
    </source>
</evidence>
<proteinExistence type="inferred from homology"/>
<keyword evidence="7" id="KW-0406">Ion transport</keyword>
<evidence type="ECO:0000313" key="17">
    <source>
        <dbReference type="Proteomes" id="UP000058074"/>
    </source>
</evidence>
<sequence>MITEYDSPAISGSAISYRRVLLALLSSVALLGPVQNAAAQDAGEDAGATSTDIIVTATRRETTLQETPAAVSVLGSDAIEKRNLVGMEDYLASLPGVSFADRGAGQNTITIRGIGQADQLSANTPVGSYFGEVPVTGLGPPLNGNGAGNSDLKMVDISRVEVLRGPQGTLYGSGSMGGTVRVIPNAPNLRDVEGSLTAGYSHTGRSGSHNYALEGVVNAPLIEDKLGIRVVAYRMFNDGYINNTAASDPTQEVEDAVAIGAVARDDKHSGSETITGVRGSILWRPVDDLSITLSHAYQALRQDGFREVQLALPGAYQQARVRVGENGGRNGYVNMDLNISNLVVEYDAGFGSFLNSTSLIKSRGRNDIDFSFFGFADPTLLAVASVTNADKELFVNEFRFASKFDGPFQVISGLYYEERKTKADAFTRYTGTANPPPASAPRETADNKNKQKQFAAFGEASLTPIDPLTLTVGGRYYKFEQDILIARVDGVPTTAEGRSATTDGFLWKANVSYKPSDEVFLYAQWAQGFRQPQFQRAILPQDDADNDGLVEFADGIERAVDPGLLDPDKVDTYEIGVKFQSPDGRLRSSLTGFYTDWTGIPVSPALSLARGEAFYFNAGKAISKGVEFELFGEVGDRLFAEFSTSWVKSTLDETVPGLGTKGTNLPGSADHNVKAALEKRFDIGENEAYIRGDYSYVGGYYTNFTETGLKSGDYHLFDLSAGVTVDNFRLGLYARNLTNRKDFTWVDNIFGATAGRAYRLRPRTIGVNVGVSF</sequence>
<dbReference type="InterPro" id="IPR000531">
    <property type="entry name" value="Beta-barrel_TonB"/>
</dbReference>
<feature type="domain" description="TonB-dependent receptor plug" evidence="15">
    <location>
        <begin position="64"/>
        <end position="179"/>
    </location>
</feature>
<feature type="region of interest" description="Disordered" evidence="13">
    <location>
        <begin position="429"/>
        <end position="448"/>
    </location>
</feature>
<evidence type="ECO:0000259" key="14">
    <source>
        <dbReference type="Pfam" id="PF00593"/>
    </source>
</evidence>
<reference evidence="16 17" key="1">
    <citation type="journal article" date="2015" name="Genome Announc.">
        <title>Complete Genome Sequence of Polypropylene Glycol- and Polyethylene Glycol-Degrading Sphingopyxis macrogoltabida Strain EY-1.</title>
        <authorList>
            <person name="Ohtsubo Y."/>
            <person name="Nagata Y."/>
            <person name="Numata M."/>
            <person name="Tsuchikane K."/>
            <person name="Hosoyama A."/>
            <person name="Yamazoe A."/>
            <person name="Tsuda M."/>
            <person name="Fujita N."/>
            <person name="Kawai F."/>
        </authorList>
    </citation>
    <scope>NUCLEOTIDE SEQUENCE [LARGE SCALE GENOMIC DNA]</scope>
    <source>
        <strain evidence="16 17">EY-1</strain>
    </source>
</reference>
<dbReference type="PROSITE" id="PS52016">
    <property type="entry name" value="TONB_DEPENDENT_REC_3"/>
    <property type="match status" value="1"/>
</dbReference>
<protein>
    <recommendedName>
        <fullName evidence="18">TonB-dependent receptor</fullName>
    </recommendedName>
</protein>
<accession>A0A0N9UV95</accession>
<evidence type="ECO:0000256" key="9">
    <source>
        <dbReference type="ARBA" id="ARBA00023136"/>
    </source>
</evidence>
<evidence type="ECO:0008006" key="18">
    <source>
        <dbReference type="Google" id="ProtNLM"/>
    </source>
</evidence>
<dbReference type="InterPro" id="IPR012910">
    <property type="entry name" value="Plug_dom"/>
</dbReference>
<evidence type="ECO:0000256" key="5">
    <source>
        <dbReference type="ARBA" id="ARBA00022692"/>
    </source>
</evidence>
<comment type="subcellular location">
    <subcellularLocation>
        <location evidence="1 11">Cell outer membrane</location>
        <topology evidence="1 11">Multi-pass membrane protein</topology>
    </subcellularLocation>
</comment>
<organism evidence="16 17">
    <name type="scientific">Sphingopyxis macrogoltabida</name>
    <name type="common">Sphingomonas macrogoltabidus</name>
    <dbReference type="NCBI Taxonomy" id="33050"/>
    <lineage>
        <taxon>Bacteria</taxon>
        <taxon>Pseudomonadati</taxon>
        <taxon>Pseudomonadota</taxon>
        <taxon>Alphaproteobacteria</taxon>
        <taxon>Sphingomonadales</taxon>
        <taxon>Sphingomonadaceae</taxon>
        <taxon>Sphingopyxis</taxon>
    </lineage>
</organism>
<dbReference type="RefSeq" id="WP_084758144.1">
    <property type="nucleotide sequence ID" value="NZ_CP012700.1"/>
</dbReference>
<dbReference type="GO" id="GO:0006826">
    <property type="term" value="P:iron ion transport"/>
    <property type="evidence" value="ECO:0007669"/>
    <property type="project" value="UniProtKB-KW"/>
</dbReference>
<dbReference type="InterPro" id="IPR036942">
    <property type="entry name" value="Beta-barrel_TonB_sf"/>
</dbReference>
<dbReference type="KEGG" id="smag:AN936_03195"/>
<dbReference type="PANTHER" id="PTHR32552">
    <property type="entry name" value="FERRICHROME IRON RECEPTOR-RELATED"/>
    <property type="match status" value="1"/>
</dbReference>
<dbReference type="InterPro" id="IPR039426">
    <property type="entry name" value="TonB-dep_rcpt-like"/>
</dbReference>
<evidence type="ECO:0000256" key="2">
    <source>
        <dbReference type="ARBA" id="ARBA00022448"/>
    </source>
</evidence>
<evidence type="ECO:0000256" key="3">
    <source>
        <dbReference type="ARBA" id="ARBA00022452"/>
    </source>
</evidence>
<dbReference type="Gene3D" id="2.40.170.20">
    <property type="entry name" value="TonB-dependent receptor, beta-barrel domain"/>
    <property type="match status" value="1"/>
</dbReference>
<evidence type="ECO:0000256" key="6">
    <source>
        <dbReference type="ARBA" id="ARBA00023004"/>
    </source>
</evidence>
<dbReference type="PANTHER" id="PTHR32552:SF81">
    <property type="entry name" value="TONB-DEPENDENT OUTER MEMBRANE RECEPTOR"/>
    <property type="match status" value="1"/>
</dbReference>
<evidence type="ECO:0000259" key="15">
    <source>
        <dbReference type="Pfam" id="PF07715"/>
    </source>
</evidence>
<keyword evidence="9 11" id="KW-0472">Membrane</keyword>
<keyword evidence="5 11" id="KW-0812">Transmembrane</keyword>
<dbReference type="AlphaFoldDB" id="A0A0N9UV95"/>
<name>A0A0N9UV95_SPHMC</name>
<evidence type="ECO:0000256" key="4">
    <source>
        <dbReference type="ARBA" id="ARBA00022496"/>
    </source>
</evidence>
<dbReference type="PATRIC" id="fig|33050.5.peg.667"/>
<evidence type="ECO:0000256" key="12">
    <source>
        <dbReference type="RuleBase" id="RU003357"/>
    </source>
</evidence>
<gene>
    <name evidence="16" type="ORF">AN936_03195</name>
</gene>
<evidence type="ECO:0000256" key="8">
    <source>
        <dbReference type="ARBA" id="ARBA00023077"/>
    </source>
</evidence>
<evidence type="ECO:0000313" key="16">
    <source>
        <dbReference type="EMBL" id="ALH79406.1"/>
    </source>
</evidence>
<dbReference type="GO" id="GO:0009279">
    <property type="term" value="C:cell outer membrane"/>
    <property type="evidence" value="ECO:0007669"/>
    <property type="project" value="UniProtKB-SubCell"/>
</dbReference>
<dbReference type="CDD" id="cd01347">
    <property type="entry name" value="ligand_gated_channel"/>
    <property type="match status" value="1"/>
</dbReference>
<evidence type="ECO:0000256" key="7">
    <source>
        <dbReference type="ARBA" id="ARBA00023065"/>
    </source>
</evidence>
<keyword evidence="3 11" id="KW-1134">Transmembrane beta strand</keyword>
<dbReference type="EMBL" id="CP012700">
    <property type="protein sequence ID" value="ALH79406.1"/>
    <property type="molecule type" value="Genomic_DNA"/>
</dbReference>
<evidence type="ECO:0000256" key="13">
    <source>
        <dbReference type="SAM" id="MobiDB-lite"/>
    </source>
</evidence>
<dbReference type="SUPFAM" id="SSF56935">
    <property type="entry name" value="Porins"/>
    <property type="match status" value="1"/>
</dbReference>
<dbReference type="Pfam" id="PF00593">
    <property type="entry name" value="TonB_dep_Rec_b-barrel"/>
    <property type="match status" value="1"/>
</dbReference>
<keyword evidence="6" id="KW-0408">Iron</keyword>
<feature type="domain" description="TonB-dependent receptor-like beta-barrel" evidence="14">
    <location>
        <begin position="322"/>
        <end position="737"/>
    </location>
</feature>
<dbReference type="OrthoDB" id="127311at2"/>
<keyword evidence="2 11" id="KW-0813">Transport</keyword>